<sequence>MAGNRGRPRSFNKEKTLEQALGLFWKCGYLGTSYSDLCAETGLTKPSLYAAYGNKEETFLAALDLYVSLYVQPGIEALESEPDVREAIRKLLVETVKGLTAEGTPPGCMIATNAACIEAPDISQTIADAIKVAAGKTPQAIATCLAKAEAAGQIPPNTNISALTAFYGTLITGLSGLAKQGTPQSKLMQAVDTAMLVWPSEII</sequence>
<name>A0A3B0SHT2_9ZZZZ</name>
<dbReference type="InterPro" id="IPR001647">
    <property type="entry name" value="HTH_TetR"/>
</dbReference>
<evidence type="ECO:0000256" key="1">
    <source>
        <dbReference type="ARBA" id="ARBA00023015"/>
    </source>
</evidence>
<dbReference type="PANTHER" id="PTHR47506:SF1">
    <property type="entry name" value="HTH-TYPE TRANSCRIPTIONAL REGULATOR YJDC"/>
    <property type="match status" value="1"/>
</dbReference>
<dbReference type="GO" id="GO:0003677">
    <property type="term" value="F:DNA binding"/>
    <property type="evidence" value="ECO:0007669"/>
    <property type="project" value="UniProtKB-KW"/>
</dbReference>
<dbReference type="InterPro" id="IPR036271">
    <property type="entry name" value="Tet_transcr_reg_TetR-rel_C_sf"/>
</dbReference>
<evidence type="ECO:0000256" key="2">
    <source>
        <dbReference type="ARBA" id="ARBA00023125"/>
    </source>
</evidence>
<accession>A0A3B0SHT2</accession>
<dbReference type="InterPro" id="IPR009057">
    <property type="entry name" value="Homeodomain-like_sf"/>
</dbReference>
<keyword evidence="1" id="KW-0805">Transcription regulation</keyword>
<organism evidence="5">
    <name type="scientific">hydrothermal vent metagenome</name>
    <dbReference type="NCBI Taxonomy" id="652676"/>
    <lineage>
        <taxon>unclassified sequences</taxon>
        <taxon>metagenomes</taxon>
        <taxon>ecological metagenomes</taxon>
    </lineage>
</organism>
<feature type="domain" description="HTH tetR-type" evidence="4">
    <location>
        <begin position="10"/>
        <end position="70"/>
    </location>
</feature>
<dbReference type="SUPFAM" id="SSF48498">
    <property type="entry name" value="Tetracyclin repressor-like, C-terminal domain"/>
    <property type="match status" value="1"/>
</dbReference>
<dbReference type="Gene3D" id="1.10.357.10">
    <property type="entry name" value="Tetracycline Repressor, domain 2"/>
    <property type="match status" value="1"/>
</dbReference>
<keyword evidence="2" id="KW-0238">DNA-binding</keyword>
<proteinExistence type="predicted"/>
<dbReference type="Pfam" id="PF00440">
    <property type="entry name" value="TetR_N"/>
    <property type="match status" value="1"/>
</dbReference>
<dbReference type="PROSITE" id="PS50977">
    <property type="entry name" value="HTH_TETR_2"/>
    <property type="match status" value="1"/>
</dbReference>
<evidence type="ECO:0000259" key="4">
    <source>
        <dbReference type="PROSITE" id="PS50977"/>
    </source>
</evidence>
<dbReference type="EMBL" id="UOEC01000192">
    <property type="protein sequence ID" value="VAW01972.1"/>
    <property type="molecule type" value="Genomic_DNA"/>
</dbReference>
<dbReference type="InterPro" id="IPR011075">
    <property type="entry name" value="TetR_C"/>
</dbReference>
<dbReference type="Gene3D" id="1.10.10.60">
    <property type="entry name" value="Homeodomain-like"/>
    <property type="match status" value="1"/>
</dbReference>
<evidence type="ECO:0000256" key="3">
    <source>
        <dbReference type="ARBA" id="ARBA00023163"/>
    </source>
</evidence>
<gene>
    <name evidence="5" type="ORF">MNBD_ALPHA08-953</name>
</gene>
<dbReference type="Pfam" id="PF16925">
    <property type="entry name" value="TetR_C_13"/>
    <property type="match status" value="1"/>
</dbReference>
<protein>
    <submittedName>
        <fullName evidence="5">Transcriptional regulator, IclR family</fullName>
    </submittedName>
</protein>
<evidence type="ECO:0000313" key="5">
    <source>
        <dbReference type="EMBL" id="VAW01972.1"/>
    </source>
</evidence>
<dbReference type="PANTHER" id="PTHR47506">
    <property type="entry name" value="TRANSCRIPTIONAL REGULATORY PROTEIN"/>
    <property type="match status" value="1"/>
</dbReference>
<dbReference type="AlphaFoldDB" id="A0A3B0SHT2"/>
<dbReference type="SUPFAM" id="SSF46689">
    <property type="entry name" value="Homeodomain-like"/>
    <property type="match status" value="1"/>
</dbReference>
<reference evidence="5" key="1">
    <citation type="submission" date="2018-06" db="EMBL/GenBank/DDBJ databases">
        <authorList>
            <person name="Zhirakovskaya E."/>
        </authorList>
    </citation>
    <scope>NUCLEOTIDE SEQUENCE</scope>
</reference>
<keyword evidence="3" id="KW-0804">Transcription</keyword>